<dbReference type="PANTHER" id="PTHR24100:SF151">
    <property type="entry name" value="ICOS LIGAND"/>
    <property type="match status" value="1"/>
</dbReference>
<accession>A0AA49QB15</accession>
<evidence type="ECO:0000313" key="11">
    <source>
        <dbReference type="EMBL" id="WLD15731.1"/>
    </source>
</evidence>
<dbReference type="InterPro" id="IPR013783">
    <property type="entry name" value="Ig-like_fold"/>
</dbReference>
<dbReference type="EMBL" id="OQ815887">
    <property type="protein sequence ID" value="WLD15731.1"/>
    <property type="molecule type" value="mRNA"/>
</dbReference>
<evidence type="ECO:0000256" key="6">
    <source>
        <dbReference type="ARBA" id="ARBA00023319"/>
    </source>
</evidence>
<dbReference type="GO" id="GO:1903037">
    <property type="term" value="P:regulation of leukocyte cell-cell adhesion"/>
    <property type="evidence" value="ECO:0007669"/>
    <property type="project" value="UniProtKB-ARBA"/>
</dbReference>
<evidence type="ECO:0000256" key="4">
    <source>
        <dbReference type="ARBA" id="ARBA00023157"/>
    </source>
</evidence>
<evidence type="ECO:0000256" key="1">
    <source>
        <dbReference type="ARBA" id="ARBA00004370"/>
    </source>
</evidence>
<evidence type="ECO:0000256" key="2">
    <source>
        <dbReference type="ARBA" id="ARBA00022729"/>
    </source>
</evidence>
<evidence type="ECO:0000256" key="7">
    <source>
        <dbReference type="SAM" id="MobiDB-lite"/>
    </source>
</evidence>
<dbReference type="Pfam" id="PF07686">
    <property type="entry name" value="V-set"/>
    <property type="match status" value="1"/>
</dbReference>
<comment type="subcellular location">
    <subcellularLocation>
        <location evidence="1">Membrane</location>
    </subcellularLocation>
</comment>
<evidence type="ECO:0000259" key="10">
    <source>
        <dbReference type="PROSITE" id="PS50835"/>
    </source>
</evidence>
<dbReference type="AlphaFoldDB" id="A0AA49QB15"/>
<evidence type="ECO:0000256" key="5">
    <source>
        <dbReference type="ARBA" id="ARBA00023180"/>
    </source>
</evidence>
<dbReference type="GO" id="GO:0009897">
    <property type="term" value="C:external side of plasma membrane"/>
    <property type="evidence" value="ECO:0007669"/>
    <property type="project" value="TreeGrafter"/>
</dbReference>
<dbReference type="SUPFAM" id="SSF48726">
    <property type="entry name" value="Immunoglobulin"/>
    <property type="match status" value="2"/>
</dbReference>
<feature type="region of interest" description="Disordered" evidence="7">
    <location>
        <begin position="370"/>
        <end position="399"/>
    </location>
</feature>
<keyword evidence="3 8" id="KW-0472">Membrane</keyword>
<keyword evidence="5" id="KW-0325">Glycoprotein</keyword>
<dbReference type="PANTHER" id="PTHR24100">
    <property type="entry name" value="BUTYROPHILIN"/>
    <property type="match status" value="1"/>
</dbReference>
<dbReference type="PROSITE" id="PS50835">
    <property type="entry name" value="IG_LIKE"/>
    <property type="match status" value="1"/>
</dbReference>
<feature type="signal peptide" evidence="9">
    <location>
        <begin position="1"/>
        <end position="21"/>
    </location>
</feature>
<dbReference type="GO" id="GO:0050852">
    <property type="term" value="P:T cell receptor signaling pathway"/>
    <property type="evidence" value="ECO:0007669"/>
    <property type="project" value="TreeGrafter"/>
</dbReference>
<dbReference type="SMART" id="SM00409">
    <property type="entry name" value="IG"/>
    <property type="match status" value="1"/>
</dbReference>
<keyword evidence="2 9" id="KW-0732">Signal</keyword>
<sequence length="424" mass="47300">MFHRLFVVAGLLSSYTGGSLAHGHTERVVAFAGGDVILPCSFNISDDSEFPTVEWSKEGLKPDVVFLYRDGCETYEMKNPAFEYRTSLIMKELKDGNISLRISNVQVSDAGKYQCLTFLTKPRRKVTRVELVVVAVSEPKISLISAEGGDIALHCEVGCWLPEPRITFLDDKGKSISAENLNREQDPRGCFTVTQRATLPLATTSVTCRVHQSEFNQTRETKILIPDLCMKFHIETIAIAIGGTFLLFAAGLIALLFKKCSQHAVVKQQQSMNSSDQSITCELHLLQTRVNSMDSWINGRTGQLKSESEFHMEVETLCKQPKNKVTRLSRPIIVRRHSTATPAPAHPSQRRPRIFSSADIFNIYSEQSNSPSADSSLLNSNSAASPHPRTLQRRHSSVLPQLPDFNKRYSLLGNLTEDDELIAF</sequence>
<keyword evidence="4" id="KW-1015">Disulfide bond</keyword>
<dbReference type="InterPro" id="IPR036179">
    <property type="entry name" value="Ig-like_dom_sf"/>
</dbReference>
<name>A0AA49QB15_SYMAE</name>
<keyword evidence="8" id="KW-1133">Transmembrane helix</keyword>
<feature type="transmembrane region" description="Helical" evidence="8">
    <location>
        <begin position="237"/>
        <end position="257"/>
    </location>
</feature>
<reference evidence="11" key="1">
    <citation type="submission" date="2023-04" db="EMBL/GenBank/DDBJ databases">
        <title>Cloning of the BTN1A1 gene in discus fish and functional analysis of its role in immune responses.</title>
        <authorList>
            <person name="He K."/>
            <person name="Chen Z."/>
        </authorList>
    </citation>
    <scope>NUCLEOTIDE SEQUENCE</scope>
</reference>
<dbReference type="Pfam" id="PF22705">
    <property type="entry name" value="C2-set_3"/>
    <property type="match status" value="1"/>
</dbReference>
<dbReference type="InterPro" id="IPR050504">
    <property type="entry name" value="IgSF_BTN/MOG"/>
</dbReference>
<keyword evidence="8" id="KW-0812">Transmembrane</keyword>
<keyword evidence="6" id="KW-0393">Immunoglobulin domain</keyword>
<dbReference type="FunFam" id="2.60.40.10:FF:000142">
    <property type="entry name" value="V-set domain-containing T-cell activation inhibitor 1"/>
    <property type="match status" value="1"/>
</dbReference>
<feature type="chain" id="PRO_5041355886" evidence="9">
    <location>
        <begin position="22"/>
        <end position="424"/>
    </location>
</feature>
<protein>
    <submittedName>
        <fullName evidence="11">BTN1A1-2</fullName>
    </submittedName>
</protein>
<dbReference type="GO" id="GO:0001817">
    <property type="term" value="P:regulation of cytokine production"/>
    <property type="evidence" value="ECO:0007669"/>
    <property type="project" value="TreeGrafter"/>
</dbReference>
<dbReference type="GO" id="GO:0005102">
    <property type="term" value="F:signaling receptor binding"/>
    <property type="evidence" value="ECO:0007669"/>
    <property type="project" value="TreeGrafter"/>
</dbReference>
<evidence type="ECO:0000256" key="9">
    <source>
        <dbReference type="SAM" id="SignalP"/>
    </source>
</evidence>
<feature type="domain" description="Ig-like" evidence="10">
    <location>
        <begin position="33"/>
        <end position="127"/>
    </location>
</feature>
<proteinExistence type="evidence at transcript level"/>
<organism evidence="11">
    <name type="scientific">Symphysodon aequifasciata</name>
    <name type="common">Blue discus</name>
    <name type="synonym">Symphysodon discus aequifasciata</name>
    <dbReference type="NCBI Taxonomy" id="74133"/>
    <lineage>
        <taxon>Eukaryota</taxon>
        <taxon>Metazoa</taxon>
        <taxon>Chordata</taxon>
        <taxon>Craniata</taxon>
        <taxon>Vertebrata</taxon>
        <taxon>Euteleostomi</taxon>
        <taxon>Actinopterygii</taxon>
        <taxon>Neopterygii</taxon>
        <taxon>Teleostei</taxon>
        <taxon>Neoteleostei</taxon>
        <taxon>Acanthomorphata</taxon>
        <taxon>Ovalentaria</taxon>
        <taxon>Cichlomorphae</taxon>
        <taxon>Cichliformes</taxon>
        <taxon>Cichlidae</taxon>
        <taxon>New World cichlids</taxon>
        <taxon>Cichlasomatinae</taxon>
        <taxon>Heroini</taxon>
        <taxon>Symphysodon</taxon>
    </lineage>
</organism>
<dbReference type="GO" id="GO:0050863">
    <property type="term" value="P:regulation of T cell activation"/>
    <property type="evidence" value="ECO:0007669"/>
    <property type="project" value="UniProtKB-ARBA"/>
</dbReference>
<dbReference type="InterPro" id="IPR013106">
    <property type="entry name" value="Ig_V-set"/>
</dbReference>
<evidence type="ECO:0000256" key="8">
    <source>
        <dbReference type="SAM" id="Phobius"/>
    </source>
</evidence>
<evidence type="ECO:0000256" key="3">
    <source>
        <dbReference type="ARBA" id="ARBA00023136"/>
    </source>
</evidence>
<feature type="compositionally biased region" description="Low complexity" evidence="7">
    <location>
        <begin position="370"/>
        <end position="386"/>
    </location>
</feature>
<dbReference type="InterPro" id="IPR003599">
    <property type="entry name" value="Ig_sub"/>
</dbReference>
<dbReference type="InterPro" id="IPR007110">
    <property type="entry name" value="Ig-like_dom"/>
</dbReference>
<dbReference type="Gene3D" id="2.60.40.10">
    <property type="entry name" value="Immunoglobulins"/>
    <property type="match status" value="2"/>
</dbReference>
<dbReference type="InterPro" id="IPR053896">
    <property type="entry name" value="BTN3A2-like_Ig-C"/>
</dbReference>